<comment type="cofactor">
    <cofactor evidence="1">
        <name>Mg(2+)</name>
        <dbReference type="ChEBI" id="CHEBI:18420"/>
    </cofactor>
</comment>
<feature type="domain" description="DNA helicase Pif1-like DEAD-box helicase" evidence="2">
    <location>
        <begin position="183"/>
        <end position="348"/>
    </location>
</feature>
<dbReference type="InterPro" id="IPR027417">
    <property type="entry name" value="P-loop_NTPase"/>
</dbReference>
<dbReference type="EC" id="5.6.2.3" evidence="1"/>
<keyword evidence="1" id="KW-0234">DNA repair</keyword>
<dbReference type="RefSeq" id="XP_030767700.1">
    <property type="nucleotide sequence ID" value="XM_030911840.1"/>
</dbReference>
<keyword evidence="1" id="KW-0233">DNA recombination</keyword>
<proteinExistence type="inferred from homology"/>
<dbReference type="GO" id="GO:0005524">
    <property type="term" value="F:ATP binding"/>
    <property type="evidence" value="ECO:0007669"/>
    <property type="project" value="UniProtKB-KW"/>
</dbReference>
<dbReference type="PANTHER" id="PTHR10492:SF57">
    <property type="entry name" value="ATP-DEPENDENT DNA HELICASE"/>
    <property type="match status" value="1"/>
</dbReference>
<keyword evidence="1" id="KW-0547">Nucleotide-binding</keyword>
<feature type="domain" description="DNA helicase Pif1-like 2B" evidence="3">
    <location>
        <begin position="476"/>
        <end position="521"/>
    </location>
</feature>
<dbReference type="OrthoDB" id="272985at2759"/>
<dbReference type="AlphaFoldDB" id="A0A6J2YXZ5"/>
<dbReference type="InParanoid" id="A0A6J2YXZ5"/>
<accession>A0A6J2YXZ5</accession>
<keyword evidence="4" id="KW-1185">Reference proteome</keyword>
<dbReference type="GO" id="GO:0006281">
    <property type="term" value="P:DNA repair"/>
    <property type="evidence" value="ECO:0007669"/>
    <property type="project" value="UniProtKB-KW"/>
</dbReference>
<dbReference type="GeneID" id="115891393"/>
<dbReference type="Pfam" id="PF21530">
    <property type="entry name" value="Pif1_2B_dom"/>
    <property type="match status" value="1"/>
</dbReference>
<keyword evidence="1" id="KW-0227">DNA damage</keyword>
<evidence type="ECO:0000256" key="1">
    <source>
        <dbReference type="RuleBase" id="RU363044"/>
    </source>
</evidence>
<keyword evidence="1" id="KW-0347">Helicase</keyword>
<dbReference type="SUPFAM" id="SSF52540">
    <property type="entry name" value="P-loop containing nucleoside triphosphate hydrolases"/>
    <property type="match status" value="1"/>
</dbReference>
<comment type="similarity">
    <text evidence="1">Belongs to the helicase family.</text>
</comment>
<name>A0A6J2YXZ5_SITOR</name>
<dbReference type="GO" id="GO:0006310">
    <property type="term" value="P:DNA recombination"/>
    <property type="evidence" value="ECO:0007669"/>
    <property type="project" value="UniProtKB-KW"/>
</dbReference>
<keyword evidence="1" id="KW-0067">ATP-binding</keyword>
<sequence>MIKNGDDVEMCATFKEACTKRNLLRIGDEYDRCMREAITKKMPCRLRRLFATLCCIITDDDLAQIPTLWQNYKKAMIEDYIRRGMSVEDATCRCIIYINNILDRCRTKTMSLASFGVQDAIDLGLNNRTNTTDPIDLDTAIENEDYNNEEELHRPIVPLNPYYSIDSFNQDQAKAFALIINTMTGIAANLLPGGRTVHNTFRLPLILTDNTVAGYPLESHQGKRLKRAAVIVWDETPMTPRFAIAVDRYLKELTGRHDLPMGEKCVIFGGDFRQILPVVKLGGKMAVIDASLKNSHLWPKMTLVSLKTNVRSVQSNATNTIGSSTNTRTEFGGSYSDWLLCLGEGRLPYATVVTGATPTGLRKRQVISTAAVAAITTTIGVAVDNSTMPANMAVIPRDLVQIPPSLLVNSIESSVEFVFDTGIYDGKRAILCPANAAVYDVNNFILDRLEDECTTYVSIDDYVNDPSDSFSINMDLINSADVPALPPHKLRLKKGAVVMLLRNIDIAAGLCNGTRMVIVNLQENFLECKILSGSSIDKVVWIPKIHMKARYNILPNDIDRFQFPVRLAFCMTINKSQGQTFHKVGIYLRAPCFSHGQLYVAFSRVGSPDQIRCLINETPEQGCFGRISSRRYTSNIIYYKIFSNRSDQIPIVREVMPTMDTPHISPTTTKRKTPIPPHHLISLVVENFRHAKGTVPKPPSIFLAHLHHLVKSHVPDKSP</sequence>
<dbReference type="PANTHER" id="PTHR10492">
    <property type="match status" value="1"/>
</dbReference>
<evidence type="ECO:0000259" key="3">
    <source>
        <dbReference type="Pfam" id="PF21530"/>
    </source>
</evidence>
<dbReference type="Gene3D" id="3.40.50.300">
    <property type="entry name" value="P-loop containing nucleotide triphosphate hydrolases"/>
    <property type="match status" value="1"/>
</dbReference>
<dbReference type="InterPro" id="IPR010285">
    <property type="entry name" value="DNA_helicase_pif1-like_DEAD"/>
</dbReference>
<dbReference type="CDD" id="cd18809">
    <property type="entry name" value="SF1_C_RecD"/>
    <property type="match status" value="1"/>
</dbReference>
<evidence type="ECO:0000313" key="4">
    <source>
        <dbReference type="Proteomes" id="UP000504635"/>
    </source>
</evidence>
<dbReference type="KEGG" id="soy:115891393"/>
<keyword evidence="1" id="KW-0378">Hydrolase</keyword>
<dbReference type="GO" id="GO:0043139">
    <property type="term" value="F:5'-3' DNA helicase activity"/>
    <property type="evidence" value="ECO:0007669"/>
    <property type="project" value="UniProtKB-EC"/>
</dbReference>
<evidence type="ECO:0000313" key="5">
    <source>
        <dbReference type="RefSeq" id="XP_030767700.1"/>
    </source>
</evidence>
<protein>
    <recommendedName>
        <fullName evidence="1">ATP-dependent DNA helicase</fullName>
        <ecNumber evidence="1">5.6.2.3</ecNumber>
    </recommendedName>
</protein>
<dbReference type="InterPro" id="IPR049163">
    <property type="entry name" value="Pif1-like_2B_dom"/>
</dbReference>
<dbReference type="GO" id="GO:0016787">
    <property type="term" value="F:hydrolase activity"/>
    <property type="evidence" value="ECO:0007669"/>
    <property type="project" value="UniProtKB-KW"/>
</dbReference>
<evidence type="ECO:0000259" key="2">
    <source>
        <dbReference type="Pfam" id="PF05970"/>
    </source>
</evidence>
<dbReference type="Proteomes" id="UP000504635">
    <property type="component" value="Unplaced"/>
</dbReference>
<gene>
    <name evidence="5" type="primary">LOC115891393</name>
</gene>
<dbReference type="Pfam" id="PF05970">
    <property type="entry name" value="PIF1"/>
    <property type="match status" value="1"/>
</dbReference>
<reference evidence="5" key="1">
    <citation type="submission" date="2025-08" db="UniProtKB">
        <authorList>
            <consortium name="RefSeq"/>
        </authorList>
    </citation>
    <scope>IDENTIFICATION</scope>
    <source>
        <tissue evidence="5">Gonads</tissue>
    </source>
</reference>
<organism evidence="4 5">
    <name type="scientific">Sitophilus oryzae</name>
    <name type="common">Rice weevil</name>
    <name type="synonym">Curculio oryzae</name>
    <dbReference type="NCBI Taxonomy" id="7048"/>
    <lineage>
        <taxon>Eukaryota</taxon>
        <taxon>Metazoa</taxon>
        <taxon>Ecdysozoa</taxon>
        <taxon>Arthropoda</taxon>
        <taxon>Hexapoda</taxon>
        <taxon>Insecta</taxon>
        <taxon>Pterygota</taxon>
        <taxon>Neoptera</taxon>
        <taxon>Endopterygota</taxon>
        <taxon>Coleoptera</taxon>
        <taxon>Polyphaga</taxon>
        <taxon>Cucujiformia</taxon>
        <taxon>Curculionidae</taxon>
        <taxon>Dryophthorinae</taxon>
        <taxon>Sitophilus</taxon>
    </lineage>
</organism>
<comment type="catalytic activity">
    <reaction evidence="1">
        <text>ATP + H2O = ADP + phosphate + H(+)</text>
        <dbReference type="Rhea" id="RHEA:13065"/>
        <dbReference type="ChEBI" id="CHEBI:15377"/>
        <dbReference type="ChEBI" id="CHEBI:15378"/>
        <dbReference type="ChEBI" id="CHEBI:30616"/>
        <dbReference type="ChEBI" id="CHEBI:43474"/>
        <dbReference type="ChEBI" id="CHEBI:456216"/>
        <dbReference type="EC" id="5.6.2.3"/>
    </reaction>
</comment>
<dbReference type="GO" id="GO:0000723">
    <property type="term" value="P:telomere maintenance"/>
    <property type="evidence" value="ECO:0007669"/>
    <property type="project" value="InterPro"/>
</dbReference>